<evidence type="ECO:0000313" key="6">
    <source>
        <dbReference type="EMBL" id="MCU6789541.1"/>
    </source>
</evidence>
<proteinExistence type="inferred from homology"/>
<dbReference type="InterPro" id="IPR011032">
    <property type="entry name" value="GroES-like_sf"/>
</dbReference>
<dbReference type="InterPro" id="IPR002328">
    <property type="entry name" value="ADH_Zn_CS"/>
</dbReference>
<keyword evidence="2 4" id="KW-0862">Zinc</keyword>
<feature type="domain" description="Enoyl reductase (ER)" evidence="5">
    <location>
        <begin position="11"/>
        <end position="344"/>
    </location>
</feature>
<comment type="caution">
    <text evidence="6">The sequence shown here is derived from an EMBL/GenBank/DDBJ whole genome shotgun (WGS) entry which is preliminary data.</text>
</comment>
<dbReference type="InterPro" id="IPR036291">
    <property type="entry name" value="NAD(P)-bd_dom_sf"/>
</dbReference>
<dbReference type="Pfam" id="PF00107">
    <property type="entry name" value="ADH_zinc_N"/>
    <property type="match status" value="1"/>
</dbReference>
<dbReference type="PROSITE" id="PS00059">
    <property type="entry name" value="ADH_ZINC"/>
    <property type="match status" value="1"/>
</dbReference>
<comment type="cofactor">
    <cofactor evidence="4">
        <name>Zn(2+)</name>
        <dbReference type="ChEBI" id="CHEBI:29105"/>
    </cofactor>
</comment>
<dbReference type="PANTHER" id="PTHR43401:SF2">
    <property type="entry name" value="L-THREONINE 3-DEHYDROGENASE"/>
    <property type="match status" value="1"/>
</dbReference>
<evidence type="ECO:0000256" key="1">
    <source>
        <dbReference type="ARBA" id="ARBA00022723"/>
    </source>
</evidence>
<comment type="similarity">
    <text evidence="4">Belongs to the zinc-containing alcohol dehydrogenase family.</text>
</comment>
<keyword evidence="1 4" id="KW-0479">Metal-binding</keyword>
<evidence type="ECO:0000313" key="7">
    <source>
        <dbReference type="Proteomes" id="UP001652397"/>
    </source>
</evidence>
<dbReference type="InterPro" id="IPR013154">
    <property type="entry name" value="ADH-like_N"/>
</dbReference>
<dbReference type="CDD" id="cd08258">
    <property type="entry name" value="Zn_ADH4"/>
    <property type="match status" value="1"/>
</dbReference>
<reference evidence="6 7" key="1">
    <citation type="journal article" date="2021" name="ISME Commun">
        <title>Automated analysis of genomic sequences facilitates high-throughput and comprehensive description of bacteria.</title>
        <authorList>
            <person name="Hitch T.C.A."/>
        </authorList>
    </citation>
    <scope>NUCLEOTIDE SEQUENCE [LARGE SCALE GENOMIC DNA]</scope>
    <source>
        <strain evidence="6 7">Sanger_34</strain>
    </source>
</reference>
<dbReference type="Proteomes" id="UP001652397">
    <property type="component" value="Unassembled WGS sequence"/>
</dbReference>
<dbReference type="PANTHER" id="PTHR43401">
    <property type="entry name" value="L-THREONINE 3-DEHYDROGENASE"/>
    <property type="match status" value="1"/>
</dbReference>
<dbReference type="SUPFAM" id="SSF50129">
    <property type="entry name" value="GroES-like"/>
    <property type="match status" value="1"/>
</dbReference>
<organism evidence="6 7">
    <name type="scientific">Agathobaculum ammoniilyticum</name>
    <dbReference type="NCBI Taxonomy" id="2981778"/>
    <lineage>
        <taxon>Bacteria</taxon>
        <taxon>Bacillati</taxon>
        <taxon>Bacillota</taxon>
        <taxon>Clostridia</taxon>
        <taxon>Eubacteriales</taxon>
        <taxon>Butyricicoccaceae</taxon>
        <taxon>Agathobaculum</taxon>
    </lineage>
</organism>
<evidence type="ECO:0000259" key="5">
    <source>
        <dbReference type="SMART" id="SM00829"/>
    </source>
</evidence>
<dbReference type="SMART" id="SM00829">
    <property type="entry name" value="PKS_ER"/>
    <property type="match status" value="1"/>
</dbReference>
<dbReference type="InterPro" id="IPR050129">
    <property type="entry name" value="Zn_alcohol_dh"/>
</dbReference>
<keyword evidence="7" id="KW-1185">Reference proteome</keyword>
<dbReference type="InterPro" id="IPR013149">
    <property type="entry name" value="ADH-like_C"/>
</dbReference>
<sequence>MMKAVVKTEAGYDHMQYMDIPEPEAMGDLVKIKLAYSGICGTDLHAFKGTYASTKPPVVLGHEFSGIVTAVGPDVKNIKVGDRVTSETTYKTCGTCPMCASKDYNLCGNRQGIGTQINGSMAEYLVSREESVHVLPDNVSLLSASLTEPLACGVHATIEKGNVQPNDVCVVFGAGAIGQMVMQVAKSQGATVIVAGLTHDAERFEIAKSAGADRCVDQMTEDLKAIVMEMTNGVGADKCFECSGAVPAANKALEIVRRKGTVVQMGVFPEAHESIWTDLILHKEIAYVGSRSQKPSSWVKSLELLAAGTVVPEKIVTSIDPLENWRDGFDKMIRGEGAKGVIVLDGSLK</sequence>
<dbReference type="InterPro" id="IPR020843">
    <property type="entry name" value="ER"/>
</dbReference>
<dbReference type="Pfam" id="PF08240">
    <property type="entry name" value="ADH_N"/>
    <property type="match status" value="1"/>
</dbReference>
<evidence type="ECO:0000256" key="3">
    <source>
        <dbReference type="ARBA" id="ARBA00023002"/>
    </source>
</evidence>
<dbReference type="Gene3D" id="3.90.180.10">
    <property type="entry name" value="Medium-chain alcohol dehydrogenases, catalytic domain"/>
    <property type="match status" value="1"/>
</dbReference>
<dbReference type="SUPFAM" id="SSF51735">
    <property type="entry name" value="NAD(P)-binding Rossmann-fold domains"/>
    <property type="match status" value="1"/>
</dbReference>
<accession>A0ABT2U4K8</accession>
<keyword evidence="3" id="KW-0560">Oxidoreductase</keyword>
<dbReference type="Gene3D" id="3.40.50.720">
    <property type="entry name" value="NAD(P)-binding Rossmann-like Domain"/>
    <property type="match status" value="1"/>
</dbReference>
<name>A0ABT2U4K8_9FIRM</name>
<gene>
    <name evidence="6" type="ORF">OCV66_10650</name>
</gene>
<evidence type="ECO:0000256" key="2">
    <source>
        <dbReference type="ARBA" id="ARBA00022833"/>
    </source>
</evidence>
<protein>
    <submittedName>
        <fullName evidence="6">Zinc-binding dehydrogenase</fullName>
    </submittedName>
</protein>
<evidence type="ECO:0000256" key="4">
    <source>
        <dbReference type="RuleBase" id="RU361277"/>
    </source>
</evidence>
<dbReference type="EMBL" id="JAOQJE010000009">
    <property type="protein sequence ID" value="MCU6789541.1"/>
    <property type="molecule type" value="Genomic_DNA"/>
</dbReference>